<dbReference type="GO" id="GO:0051536">
    <property type="term" value="F:iron-sulfur cluster binding"/>
    <property type="evidence" value="ECO:0007669"/>
    <property type="project" value="InterPro"/>
</dbReference>
<protein>
    <submittedName>
        <fullName evidence="4">NADPH-dependent glutamate synthase</fullName>
        <ecNumber evidence="4">1.4.1.13</ecNumber>
    </submittedName>
</protein>
<dbReference type="SUPFAM" id="SSF46548">
    <property type="entry name" value="alpha-helical ferredoxin"/>
    <property type="match status" value="1"/>
</dbReference>
<dbReference type="PRINTS" id="PR00411">
    <property type="entry name" value="PNDRDTASEI"/>
</dbReference>
<keyword evidence="5" id="KW-1185">Reference proteome</keyword>
<proteinExistence type="predicted"/>
<dbReference type="SUPFAM" id="SSF51971">
    <property type="entry name" value="Nucleotide-binding domain"/>
    <property type="match status" value="1"/>
</dbReference>
<accession>A0A8J7S487</accession>
<dbReference type="GO" id="GO:0004355">
    <property type="term" value="F:glutamate synthase (NADPH) activity"/>
    <property type="evidence" value="ECO:0007669"/>
    <property type="project" value="UniProtKB-EC"/>
</dbReference>
<organism evidence="4 5">
    <name type="scientific">Natronogracilivirga saccharolytica</name>
    <dbReference type="NCBI Taxonomy" id="2812953"/>
    <lineage>
        <taxon>Bacteria</taxon>
        <taxon>Pseudomonadati</taxon>
        <taxon>Balneolota</taxon>
        <taxon>Balneolia</taxon>
        <taxon>Balneolales</taxon>
        <taxon>Cyclonatronaceae</taxon>
        <taxon>Natronogracilivirga</taxon>
    </lineage>
</organism>
<dbReference type="AlphaFoldDB" id="A0A8J7S487"/>
<dbReference type="EMBL" id="JAFIDN010000002">
    <property type="protein sequence ID" value="MBP3191698.1"/>
    <property type="molecule type" value="Genomic_DNA"/>
</dbReference>
<dbReference type="InterPro" id="IPR023753">
    <property type="entry name" value="FAD/NAD-binding_dom"/>
</dbReference>
<dbReference type="PANTHER" id="PTHR42783">
    <property type="entry name" value="GLUTAMATE SYNTHASE [NADPH] SMALL CHAIN"/>
    <property type="match status" value="1"/>
</dbReference>
<dbReference type="Pfam" id="PF07992">
    <property type="entry name" value="Pyr_redox_2"/>
    <property type="match status" value="1"/>
</dbReference>
<evidence type="ECO:0000259" key="3">
    <source>
        <dbReference type="Pfam" id="PF14691"/>
    </source>
</evidence>
<feature type="compositionally biased region" description="Basic and acidic residues" evidence="1">
    <location>
        <begin position="8"/>
        <end position="45"/>
    </location>
</feature>
<name>A0A8J7S487_9BACT</name>
<dbReference type="NCBIfam" id="TIGR01316">
    <property type="entry name" value="gltA"/>
    <property type="match status" value="1"/>
</dbReference>
<dbReference type="InterPro" id="IPR036188">
    <property type="entry name" value="FAD/NAD-bd_sf"/>
</dbReference>
<sequence>MKATANTKRSEKDPAGSREKSGKNKKSGVEKRPKIISLKPRERMQIPRNQPNEQDPAGRITNFCEVSNGFDVRKALAETERCLECNDPVCMQSCPVNIDIPSFIQLMYQGDYDGAIRKIRESNYLPAICGRVCPQETLCESVCIVGKKREPLAIGKMERFLADYEAEQGTFTPPPVADPKGQSVAVVGSGPGGLTVAAELAQMGYDVTIFEALHEAGGVLKYGIPEFRLPKKIVDEEVDRVKALGVKVETNVIIGRTLTIDELFDEMGYSAVYIGTGAGSPRFLNIPGENLSGVYSASELLTRVNLMKAYKFPEYDTPLKIGNKVVVLGGGDVAMDAVRTSKRIGPEQTTLLYRRSREEMPARIEEVHHAEEEGIEFHFLTSPVAIHGDENGWVKAIECQRMELGEPDERGRRRPVPVEGSNFIIETDTVVVAIGQTPNPIIQHTTPGLETTDWGTIKADEKGATSRPGIYAGGDITRGGATVIQAVADGKNASRAIDEYLESLREASETEAAPTASGAAQGR</sequence>
<feature type="domain" description="FAD/NAD(P)-binding" evidence="2">
    <location>
        <begin position="183"/>
        <end position="490"/>
    </location>
</feature>
<dbReference type="InterPro" id="IPR009051">
    <property type="entry name" value="Helical_ferredxn"/>
</dbReference>
<feature type="region of interest" description="Disordered" evidence="1">
    <location>
        <begin position="1"/>
        <end position="58"/>
    </location>
</feature>
<dbReference type="Proteomes" id="UP000673975">
    <property type="component" value="Unassembled WGS sequence"/>
</dbReference>
<evidence type="ECO:0000313" key="5">
    <source>
        <dbReference type="Proteomes" id="UP000673975"/>
    </source>
</evidence>
<dbReference type="PANTHER" id="PTHR42783:SF3">
    <property type="entry name" value="GLUTAMATE SYNTHASE [NADPH] SMALL CHAIN-RELATED"/>
    <property type="match status" value="1"/>
</dbReference>
<dbReference type="Gene3D" id="3.50.50.60">
    <property type="entry name" value="FAD/NAD(P)-binding domain"/>
    <property type="match status" value="2"/>
</dbReference>
<reference evidence="4" key="1">
    <citation type="submission" date="2021-02" db="EMBL/GenBank/DDBJ databases">
        <title>Natronogracilivirga saccharolytica gen. nov. sp. nov. a new anaerobic, haloalkiliphilic carbohydrate-fermenting bacterium from soda lake and proposing of Cyclonatronumiaceae fam. nov. in the phylum Balneolaeota.</title>
        <authorList>
            <person name="Zhilina T.N."/>
            <person name="Sorokin D.Y."/>
            <person name="Zavarzina D.G."/>
            <person name="Toshchakov S.V."/>
            <person name="Kublanov I.V."/>
        </authorList>
    </citation>
    <scope>NUCLEOTIDE SEQUENCE</scope>
    <source>
        <strain evidence="4">Z-1702</strain>
    </source>
</reference>
<evidence type="ECO:0000259" key="2">
    <source>
        <dbReference type="Pfam" id="PF07992"/>
    </source>
</evidence>
<dbReference type="EC" id="1.4.1.13" evidence="4"/>
<dbReference type="Pfam" id="PF14691">
    <property type="entry name" value="Fer4_20"/>
    <property type="match status" value="1"/>
</dbReference>
<dbReference type="InterPro" id="IPR028261">
    <property type="entry name" value="DPD_II"/>
</dbReference>
<comment type="caution">
    <text evidence="4">The sequence shown here is derived from an EMBL/GenBank/DDBJ whole genome shotgun (WGS) entry which is preliminary data.</text>
</comment>
<dbReference type="PRINTS" id="PR00368">
    <property type="entry name" value="FADPNR"/>
</dbReference>
<dbReference type="InterPro" id="IPR006004">
    <property type="entry name" value="SudA-like"/>
</dbReference>
<dbReference type="Gene3D" id="1.10.1060.10">
    <property type="entry name" value="Alpha-helical ferredoxin"/>
    <property type="match status" value="1"/>
</dbReference>
<keyword evidence="4" id="KW-0560">Oxidoreductase</keyword>
<gene>
    <name evidence="4" type="primary">gltA</name>
    <name evidence="4" type="ORF">NATSA_03380</name>
</gene>
<feature type="domain" description="Dihydroprymidine dehydrogenase" evidence="3">
    <location>
        <begin position="59"/>
        <end position="169"/>
    </location>
</feature>
<evidence type="ECO:0000313" key="4">
    <source>
        <dbReference type="EMBL" id="MBP3191698.1"/>
    </source>
</evidence>
<evidence type="ECO:0000256" key="1">
    <source>
        <dbReference type="SAM" id="MobiDB-lite"/>
    </source>
</evidence>